<name>A0A1M4U422_9CLOT</name>
<sequence length="415" mass="47764">MNETKNIIVGLELGSKTSQLCYYDRKEKEPISLSPKVGSNQYPFPTSLSKKPGEDVWHLGLEAEYFASQQGEIMIDDFFGILNQEEEILVDGQLTEPYKVAGAYLKETMKLLGVSDLVRQVSALMITTEHLTQAMVHNLQRACGEIGFSRKRCFLQDFEESFFCYVLNQKTEYWSRKVAWFTFDRDQVSFAQLVIDQKTKPMIVRILRGKTIQLSEDPAERDLEFYQLIHESFGTDNYSSIYIVGEGFDKEWAVRSVPLLCKNRRHVFYGNNLFVKGACYGAREKVEERNLKNYLFSGQGLIKSNIGMEMAVQGSQAYYPIIEAGNNWYECIREFEIILDNTEELTFLVNPMEGKIRTRYSMKLPGLPKRPNKTTRLQIRVEYESASVCVITVTDMGFGEMFPASGQVWTEKVSW</sequence>
<dbReference type="InterPro" id="IPR043770">
    <property type="entry name" value="DUF5716_C"/>
</dbReference>
<dbReference type="EMBL" id="FQVI01000002">
    <property type="protein sequence ID" value="SHE51297.1"/>
    <property type="molecule type" value="Genomic_DNA"/>
</dbReference>
<dbReference type="Proteomes" id="UP000184245">
    <property type="component" value="Unassembled WGS sequence"/>
</dbReference>
<gene>
    <name evidence="2" type="ORF">SAMN02745158_00714</name>
</gene>
<evidence type="ECO:0000313" key="2">
    <source>
        <dbReference type="EMBL" id="SHE51297.1"/>
    </source>
</evidence>
<dbReference type="AlphaFoldDB" id="A0A1M4U422"/>
<evidence type="ECO:0000313" key="3">
    <source>
        <dbReference type="Proteomes" id="UP000184245"/>
    </source>
</evidence>
<dbReference type="STRING" id="1122155.SAMN02745158_00714"/>
<protein>
    <recommendedName>
        <fullName evidence="1">DUF5716 domain-containing protein</fullName>
    </recommendedName>
</protein>
<reference evidence="2 3" key="1">
    <citation type="submission" date="2016-11" db="EMBL/GenBank/DDBJ databases">
        <authorList>
            <person name="Jaros S."/>
            <person name="Januszkiewicz K."/>
            <person name="Wedrychowicz H."/>
        </authorList>
    </citation>
    <scope>NUCLEOTIDE SEQUENCE [LARGE SCALE GENOMIC DNA]</scope>
    <source>
        <strain evidence="2 3">DSM 17459</strain>
    </source>
</reference>
<dbReference type="RefSeq" id="WP_072849052.1">
    <property type="nucleotide sequence ID" value="NZ_FQVI01000002.1"/>
</dbReference>
<dbReference type="OrthoDB" id="1918132at2"/>
<proteinExistence type="predicted"/>
<organism evidence="2 3">
    <name type="scientific">Lactonifactor longoviformis DSM 17459</name>
    <dbReference type="NCBI Taxonomy" id="1122155"/>
    <lineage>
        <taxon>Bacteria</taxon>
        <taxon>Bacillati</taxon>
        <taxon>Bacillota</taxon>
        <taxon>Clostridia</taxon>
        <taxon>Eubacteriales</taxon>
        <taxon>Clostridiaceae</taxon>
        <taxon>Lactonifactor</taxon>
    </lineage>
</organism>
<feature type="domain" description="DUF5716" evidence="1">
    <location>
        <begin position="123"/>
        <end position="415"/>
    </location>
</feature>
<evidence type="ECO:0000259" key="1">
    <source>
        <dbReference type="Pfam" id="PF18980"/>
    </source>
</evidence>
<dbReference type="Pfam" id="PF18980">
    <property type="entry name" value="DUF5716_C"/>
    <property type="match status" value="1"/>
</dbReference>
<keyword evidence="3" id="KW-1185">Reference proteome</keyword>
<accession>A0A1M4U422</accession>